<dbReference type="Pfam" id="PF00144">
    <property type="entry name" value="Beta-lactamase"/>
    <property type="match status" value="1"/>
</dbReference>
<accession>A0A561TQY9</accession>
<dbReference type="AlphaFoldDB" id="A0A561TQY9"/>
<feature type="region of interest" description="Disordered" evidence="1">
    <location>
        <begin position="476"/>
        <end position="512"/>
    </location>
</feature>
<organism evidence="3 4">
    <name type="scientific">Streptomyces capillispiralis</name>
    <dbReference type="NCBI Taxonomy" id="68182"/>
    <lineage>
        <taxon>Bacteria</taxon>
        <taxon>Bacillati</taxon>
        <taxon>Actinomycetota</taxon>
        <taxon>Actinomycetes</taxon>
        <taxon>Kitasatosporales</taxon>
        <taxon>Streptomycetaceae</taxon>
        <taxon>Streptomyces</taxon>
    </lineage>
</organism>
<name>A0A561TQY9_9ACTN</name>
<evidence type="ECO:0000313" key="3">
    <source>
        <dbReference type="EMBL" id="TWF89525.1"/>
    </source>
</evidence>
<keyword evidence="4" id="KW-1185">Reference proteome</keyword>
<comment type="caution">
    <text evidence="3">The sequence shown here is derived from an EMBL/GenBank/DDBJ whole genome shotgun (WGS) entry which is preliminary data.</text>
</comment>
<dbReference type="Proteomes" id="UP000316603">
    <property type="component" value="Unassembled WGS sequence"/>
</dbReference>
<sequence>MTTRPLPTAAPADQGVDAAGVHAFLDALEADPDIEPHSLMILRHGRVVASGWWAPYTAARPHLLYSLSKSFTATAAALAEAEGLIDFDAPVLSYFPEFEAGITDPRSRAMLVRHVASMASGHESETVDAAFGTDPAEPVRGFLLQPPQRDPGTVFAYNQPCTYTLGAIVQRVTGQSLTAYLRPRILDPLGIGEALWLRDRAGREIGFSGLHAATDAVARFGLLYLNDGVWRGERLLPAGWAARAARPRVATAGAMGADDRPDWDLGYGYQFWASRHGFRGDGAYGQYCLVLPEHDAVIAATTATERMQEYLDLVWRHLLPAFRPGPLSGRKAEDSALGERLERLSLSPAAGSPAPPERAGDWSGAAFAPSGGIRADQPELTGARVTADTDGGWTLSLTDGGHRLDVRPGGPAWTVSEQPFPTAVSGGWTDADTLAVDVLFLETPHRLRVTCSLGARTVTARWLTRPLHGPRLRALRAPRDSVRTGPERPQEGAQRLPAGGFLPAVGRGGPAQ</sequence>
<feature type="region of interest" description="Disordered" evidence="1">
    <location>
        <begin position="346"/>
        <end position="376"/>
    </location>
</feature>
<reference evidence="3 4" key="1">
    <citation type="submission" date="2019-06" db="EMBL/GenBank/DDBJ databases">
        <title>Sequencing the genomes of 1000 actinobacteria strains.</title>
        <authorList>
            <person name="Klenk H.-P."/>
        </authorList>
    </citation>
    <scope>NUCLEOTIDE SEQUENCE [LARGE SCALE GENOMIC DNA]</scope>
    <source>
        <strain evidence="3 4">DSM 41695</strain>
    </source>
</reference>
<protein>
    <submittedName>
        <fullName evidence="3">CubicO group peptidase (Beta-lactamase class C family)</fullName>
    </submittedName>
</protein>
<dbReference type="PANTHER" id="PTHR43283">
    <property type="entry name" value="BETA-LACTAMASE-RELATED"/>
    <property type="match status" value="1"/>
</dbReference>
<proteinExistence type="predicted"/>
<evidence type="ECO:0000313" key="4">
    <source>
        <dbReference type="Proteomes" id="UP000316603"/>
    </source>
</evidence>
<dbReference type="SUPFAM" id="SSF56601">
    <property type="entry name" value="beta-lactamase/transpeptidase-like"/>
    <property type="match status" value="1"/>
</dbReference>
<evidence type="ECO:0000259" key="2">
    <source>
        <dbReference type="Pfam" id="PF00144"/>
    </source>
</evidence>
<dbReference type="InterPro" id="IPR012338">
    <property type="entry name" value="Beta-lactam/transpept-like"/>
</dbReference>
<evidence type="ECO:0000256" key="1">
    <source>
        <dbReference type="SAM" id="MobiDB-lite"/>
    </source>
</evidence>
<dbReference type="InterPro" id="IPR050789">
    <property type="entry name" value="Diverse_Enzym_Activities"/>
</dbReference>
<dbReference type="InterPro" id="IPR001466">
    <property type="entry name" value="Beta-lactam-related"/>
</dbReference>
<dbReference type="RefSeq" id="WP_145871034.1">
    <property type="nucleotide sequence ID" value="NZ_BNCE01000010.1"/>
</dbReference>
<dbReference type="PANTHER" id="PTHR43283:SF7">
    <property type="entry name" value="BETA-LACTAMASE-RELATED DOMAIN-CONTAINING PROTEIN"/>
    <property type="match status" value="1"/>
</dbReference>
<gene>
    <name evidence="3" type="ORF">FHX78_116568</name>
</gene>
<dbReference type="Gene3D" id="3.40.710.10">
    <property type="entry name" value="DD-peptidase/beta-lactamase superfamily"/>
    <property type="match status" value="1"/>
</dbReference>
<dbReference type="OrthoDB" id="9773047at2"/>
<dbReference type="EMBL" id="VIWV01000001">
    <property type="protein sequence ID" value="TWF89525.1"/>
    <property type="molecule type" value="Genomic_DNA"/>
</dbReference>
<feature type="domain" description="Beta-lactamase-related" evidence="2">
    <location>
        <begin position="37"/>
        <end position="307"/>
    </location>
</feature>
<feature type="compositionally biased region" description="Basic and acidic residues" evidence="1">
    <location>
        <begin position="477"/>
        <end position="490"/>
    </location>
</feature>